<dbReference type="Gene3D" id="1.10.287.370">
    <property type="match status" value="1"/>
</dbReference>
<dbReference type="AlphaFoldDB" id="A0A9X9M3Q8"/>
<dbReference type="GO" id="GO:0005737">
    <property type="term" value="C:cytoplasm"/>
    <property type="evidence" value="ECO:0007669"/>
    <property type="project" value="TreeGrafter"/>
</dbReference>
<gene>
    <name evidence="2" type="ORF">BN2614_LOCUS1</name>
</gene>
<reference evidence="2 3" key="1">
    <citation type="submission" date="2018-10" db="EMBL/GenBank/DDBJ databases">
        <authorList>
            <person name="Ekblom R."/>
            <person name="Jareborg N."/>
        </authorList>
    </citation>
    <scope>NUCLEOTIDE SEQUENCE [LARGE SCALE GENOMIC DNA]</scope>
    <source>
        <tissue evidence="2">Muscle</tissue>
    </source>
</reference>
<dbReference type="CDD" id="cd23157">
    <property type="entry name" value="Prefoldin_5"/>
    <property type="match status" value="1"/>
</dbReference>
<dbReference type="SUPFAM" id="SSF46579">
    <property type="entry name" value="Prefoldin"/>
    <property type="match status" value="1"/>
</dbReference>
<evidence type="ECO:0000313" key="2">
    <source>
        <dbReference type="EMBL" id="VCX31323.1"/>
    </source>
</evidence>
<organism evidence="2 3">
    <name type="scientific">Gulo gulo</name>
    <name type="common">Wolverine</name>
    <name type="synonym">Gluton</name>
    <dbReference type="NCBI Taxonomy" id="48420"/>
    <lineage>
        <taxon>Eukaryota</taxon>
        <taxon>Metazoa</taxon>
        <taxon>Chordata</taxon>
        <taxon>Craniata</taxon>
        <taxon>Vertebrata</taxon>
        <taxon>Euteleostomi</taxon>
        <taxon>Mammalia</taxon>
        <taxon>Eutheria</taxon>
        <taxon>Laurasiatheria</taxon>
        <taxon>Carnivora</taxon>
        <taxon>Caniformia</taxon>
        <taxon>Musteloidea</taxon>
        <taxon>Mustelidae</taxon>
        <taxon>Guloninae</taxon>
        <taxon>Gulo</taxon>
    </lineage>
</organism>
<evidence type="ECO:0008006" key="4">
    <source>
        <dbReference type="Google" id="ProtNLM"/>
    </source>
</evidence>
<sequence>MVNKNTKGKELIISLASSTYVPGKLHDVAHVLIDVGTGYYVEKIAKDAIFFRKKTDFLNKQMEKIQPVLQQKHAMKQAVMKIMNQKIQ</sequence>
<dbReference type="NCBIfam" id="TIGR00293">
    <property type="entry name" value="prefoldin subunit alpha"/>
    <property type="match status" value="1"/>
</dbReference>
<dbReference type="InterPro" id="IPR011599">
    <property type="entry name" value="PFD_alpha_archaea"/>
</dbReference>
<protein>
    <recommendedName>
        <fullName evidence="4">Prefoldin subunit 5</fullName>
    </recommendedName>
</protein>
<dbReference type="Pfam" id="PF02996">
    <property type="entry name" value="Prefoldin"/>
    <property type="match status" value="1"/>
</dbReference>
<dbReference type="GO" id="GO:0016272">
    <property type="term" value="C:prefoldin complex"/>
    <property type="evidence" value="ECO:0007669"/>
    <property type="project" value="InterPro"/>
</dbReference>
<evidence type="ECO:0000256" key="1">
    <source>
        <dbReference type="ARBA" id="ARBA00010048"/>
    </source>
</evidence>
<dbReference type="InterPro" id="IPR004127">
    <property type="entry name" value="Prefoldin_subunit_alpha"/>
</dbReference>
<comment type="similarity">
    <text evidence="1">Belongs to the prefoldin subunit alpha family.</text>
</comment>
<dbReference type="GO" id="GO:0051082">
    <property type="term" value="F:unfolded protein binding"/>
    <property type="evidence" value="ECO:0007669"/>
    <property type="project" value="InterPro"/>
</dbReference>
<keyword evidence="3" id="KW-1185">Reference proteome</keyword>
<proteinExistence type="inferred from homology"/>
<dbReference type="GO" id="GO:0006457">
    <property type="term" value="P:protein folding"/>
    <property type="evidence" value="ECO:0007669"/>
    <property type="project" value="InterPro"/>
</dbReference>
<dbReference type="GO" id="GO:1990113">
    <property type="term" value="P:RNA polymerase I assembly"/>
    <property type="evidence" value="ECO:0007669"/>
    <property type="project" value="TreeGrafter"/>
</dbReference>
<dbReference type="PANTHER" id="PTHR12674:SF2">
    <property type="entry name" value="PREFOLDIN SUBUNIT 5"/>
    <property type="match status" value="1"/>
</dbReference>
<dbReference type="GO" id="GO:1990115">
    <property type="term" value="P:RNA polymerase III assembly"/>
    <property type="evidence" value="ECO:0007669"/>
    <property type="project" value="TreeGrafter"/>
</dbReference>
<dbReference type="InterPro" id="IPR009053">
    <property type="entry name" value="Prefoldin"/>
</dbReference>
<dbReference type="GO" id="GO:1990114">
    <property type="term" value="P:RNA polymerase II core complex assembly"/>
    <property type="evidence" value="ECO:0007669"/>
    <property type="project" value="TreeGrafter"/>
</dbReference>
<name>A0A9X9M3Q8_GULGU</name>
<dbReference type="PANTHER" id="PTHR12674">
    <property type="entry name" value="PREFOLDIN SUBUNIT 5"/>
    <property type="match status" value="1"/>
</dbReference>
<dbReference type="Proteomes" id="UP000269945">
    <property type="component" value="Unassembled WGS sequence"/>
</dbReference>
<accession>A0A9X9M3Q8</accession>
<evidence type="ECO:0000313" key="3">
    <source>
        <dbReference type="Proteomes" id="UP000269945"/>
    </source>
</evidence>
<comment type="caution">
    <text evidence="2">The sequence shown here is derived from an EMBL/GenBank/DDBJ whole genome shotgun (WGS) entry which is preliminary data.</text>
</comment>
<dbReference type="EMBL" id="CYRY02040972">
    <property type="protein sequence ID" value="VCX31323.1"/>
    <property type="molecule type" value="Genomic_DNA"/>
</dbReference>